<protein>
    <submittedName>
        <fullName evidence="1">Uncharacterized protein</fullName>
    </submittedName>
</protein>
<gene>
    <name evidence="1" type="ORF">MEUPH1_LOCUS8262</name>
</gene>
<sequence length="80" mass="9251">MSVKSLNLYDLKELSLQNEGLALIEMRQNFGVLHNAPKCIRGHKMTLTREEVSLDKIKWKCREKQTKVVCNIVIHELLSS</sequence>
<evidence type="ECO:0000313" key="2">
    <source>
        <dbReference type="Proteomes" id="UP001160148"/>
    </source>
</evidence>
<organism evidence="1 2">
    <name type="scientific">Macrosiphum euphorbiae</name>
    <name type="common">potato aphid</name>
    <dbReference type="NCBI Taxonomy" id="13131"/>
    <lineage>
        <taxon>Eukaryota</taxon>
        <taxon>Metazoa</taxon>
        <taxon>Ecdysozoa</taxon>
        <taxon>Arthropoda</taxon>
        <taxon>Hexapoda</taxon>
        <taxon>Insecta</taxon>
        <taxon>Pterygota</taxon>
        <taxon>Neoptera</taxon>
        <taxon>Paraneoptera</taxon>
        <taxon>Hemiptera</taxon>
        <taxon>Sternorrhyncha</taxon>
        <taxon>Aphidomorpha</taxon>
        <taxon>Aphidoidea</taxon>
        <taxon>Aphididae</taxon>
        <taxon>Macrosiphini</taxon>
        <taxon>Macrosiphum</taxon>
    </lineage>
</organism>
<proteinExistence type="predicted"/>
<dbReference type="EMBL" id="CARXXK010000001">
    <property type="protein sequence ID" value="CAI6351961.1"/>
    <property type="molecule type" value="Genomic_DNA"/>
</dbReference>
<comment type="caution">
    <text evidence="1">The sequence shown here is derived from an EMBL/GenBank/DDBJ whole genome shotgun (WGS) entry which is preliminary data.</text>
</comment>
<name>A0AAV0W825_9HEMI</name>
<evidence type="ECO:0000313" key="1">
    <source>
        <dbReference type="EMBL" id="CAI6351961.1"/>
    </source>
</evidence>
<dbReference type="AlphaFoldDB" id="A0AAV0W825"/>
<keyword evidence="2" id="KW-1185">Reference proteome</keyword>
<reference evidence="1 2" key="1">
    <citation type="submission" date="2023-01" db="EMBL/GenBank/DDBJ databases">
        <authorList>
            <person name="Whitehead M."/>
        </authorList>
    </citation>
    <scope>NUCLEOTIDE SEQUENCE [LARGE SCALE GENOMIC DNA]</scope>
</reference>
<dbReference type="Proteomes" id="UP001160148">
    <property type="component" value="Unassembled WGS sequence"/>
</dbReference>
<accession>A0AAV0W825</accession>